<dbReference type="Gene3D" id="2.130.10.10">
    <property type="entry name" value="YVTN repeat-like/Quinoprotein amine dehydrogenase"/>
    <property type="match status" value="1"/>
</dbReference>
<protein>
    <submittedName>
        <fullName evidence="2">6-phosphogluconolactonase</fullName>
    </submittedName>
</protein>
<evidence type="ECO:0000313" key="3">
    <source>
        <dbReference type="Proteomes" id="UP000292927"/>
    </source>
</evidence>
<dbReference type="EMBL" id="SGXF01000001">
    <property type="protein sequence ID" value="RZT02489.1"/>
    <property type="molecule type" value="Genomic_DNA"/>
</dbReference>
<accession>A0A4Q7PNF5</accession>
<comment type="caution">
    <text evidence="2">The sequence shown here is derived from an EMBL/GenBank/DDBJ whole genome shotgun (WGS) entry which is preliminary data.</text>
</comment>
<dbReference type="InterPro" id="IPR011048">
    <property type="entry name" value="Haem_d1_sf"/>
</dbReference>
<dbReference type="GO" id="GO:0005829">
    <property type="term" value="C:cytosol"/>
    <property type="evidence" value="ECO:0007669"/>
    <property type="project" value="TreeGrafter"/>
</dbReference>
<dbReference type="OrthoDB" id="9790815at2"/>
<dbReference type="SUPFAM" id="SSF51004">
    <property type="entry name" value="C-terminal (heme d1) domain of cytochrome cd1-nitrite reductase"/>
    <property type="match status" value="1"/>
</dbReference>
<dbReference type="Proteomes" id="UP000292927">
    <property type="component" value="Unassembled WGS sequence"/>
</dbReference>
<comment type="similarity">
    <text evidence="1">Belongs to the cycloisomerase 2 family.</text>
</comment>
<dbReference type="RefSeq" id="WP_130432916.1">
    <property type="nucleotide sequence ID" value="NZ_SGXF01000001.1"/>
</dbReference>
<dbReference type="GO" id="GO:0017057">
    <property type="term" value="F:6-phosphogluconolactonase activity"/>
    <property type="evidence" value="ECO:0007669"/>
    <property type="project" value="TreeGrafter"/>
</dbReference>
<organism evidence="2 3">
    <name type="scientific">Cuneatibacter caecimuris</name>
    <dbReference type="NCBI Taxonomy" id="1796618"/>
    <lineage>
        <taxon>Bacteria</taxon>
        <taxon>Bacillati</taxon>
        <taxon>Bacillota</taxon>
        <taxon>Clostridia</taxon>
        <taxon>Lachnospirales</taxon>
        <taxon>Lachnospiraceae</taxon>
        <taxon>Cuneatibacter</taxon>
    </lineage>
</organism>
<dbReference type="AlphaFoldDB" id="A0A4Q7PNF5"/>
<name>A0A4Q7PNF5_9FIRM</name>
<dbReference type="Pfam" id="PF10282">
    <property type="entry name" value="Lactonase"/>
    <property type="match status" value="1"/>
</dbReference>
<dbReference type="PANTHER" id="PTHR30344:SF1">
    <property type="entry name" value="6-PHOSPHOGLUCONOLACTONASE"/>
    <property type="match status" value="1"/>
</dbReference>
<sequence>MSQNYTAYIGSYTFHGSSQGIAVCDVDMENGQMTVRSEVPVNNAAYLTVSADKRFLYAVVDEGIAAFRVLSNGNLRHLNTAGIKGMRGCYVSTDKRNRYIFVAGYHDGKATVLRLNQDGSVGDITAEIYDRGVGSVAERNFRPHITCVRLTPDEKFLCVADPGIDQVKIYRFNHEDGSLRMVDIIRCELESAPRHLGFSPDGRHMYLLSELKNYITTYDYNGEGSHPEFKFKQLVSTLPKKYNEISAACAIRMSRDGKYVFCSNAGDDSVGIFSRDEESGLLYQESVLPISGEYPKDIILFPDGRHLASLNQDSNSVTFFKIDYEKEVLMMHGAPIRLDSPNSGVIVPLPEN</sequence>
<dbReference type="InterPro" id="IPR019405">
    <property type="entry name" value="Lactonase_7-beta_prop"/>
</dbReference>
<dbReference type="InterPro" id="IPR015943">
    <property type="entry name" value="WD40/YVTN_repeat-like_dom_sf"/>
</dbReference>
<gene>
    <name evidence="2" type="ORF">EV209_0608</name>
</gene>
<dbReference type="PANTHER" id="PTHR30344">
    <property type="entry name" value="6-PHOSPHOGLUCONOLACTONASE-RELATED"/>
    <property type="match status" value="1"/>
</dbReference>
<dbReference type="InterPro" id="IPR050282">
    <property type="entry name" value="Cycloisomerase_2"/>
</dbReference>
<keyword evidence="3" id="KW-1185">Reference proteome</keyword>
<proteinExistence type="inferred from homology"/>
<reference evidence="2 3" key="1">
    <citation type="submission" date="2019-02" db="EMBL/GenBank/DDBJ databases">
        <title>Genomic Encyclopedia of Type Strains, Phase IV (KMG-IV): sequencing the most valuable type-strain genomes for metagenomic binning, comparative biology and taxonomic classification.</title>
        <authorList>
            <person name="Goeker M."/>
        </authorList>
    </citation>
    <scope>NUCLEOTIDE SEQUENCE [LARGE SCALE GENOMIC DNA]</scope>
    <source>
        <strain evidence="2 3">DSM 29486</strain>
    </source>
</reference>
<evidence type="ECO:0000313" key="2">
    <source>
        <dbReference type="EMBL" id="RZT02489.1"/>
    </source>
</evidence>
<evidence type="ECO:0000256" key="1">
    <source>
        <dbReference type="ARBA" id="ARBA00005564"/>
    </source>
</evidence>